<dbReference type="Pfam" id="PF02267">
    <property type="entry name" value="Rib_hydrolayse"/>
    <property type="match status" value="1"/>
</dbReference>
<evidence type="ECO:0000256" key="5">
    <source>
        <dbReference type="ARBA" id="ARBA00023157"/>
    </source>
</evidence>
<evidence type="ECO:0000256" key="1">
    <source>
        <dbReference type="ARBA" id="ARBA00005406"/>
    </source>
</evidence>
<dbReference type="SUPFAM" id="SSF52309">
    <property type="entry name" value="N-(deoxy)ribosyltransferase-like"/>
    <property type="match status" value="1"/>
</dbReference>
<dbReference type="AlphaFoldDB" id="A0A9N8EU93"/>
<proteinExistence type="inferred from homology"/>
<organism evidence="7 8">
    <name type="scientific">Seminavis robusta</name>
    <dbReference type="NCBI Taxonomy" id="568900"/>
    <lineage>
        <taxon>Eukaryota</taxon>
        <taxon>Sar</taxon>
        <taxon>Stramenopiles</taxon>
        <taxon>Ochrophyta</taxon>
        <taxon>Bacillariophyta</taxon>
        <taxon>Bacillariophyceae</taxon>
        <taxon>Bacillariophycidae</taxon>
        <taxon>Naviculales</taxon>
        <taxon>Naviculaceae</taxon>
        <taxon>Seminavis</taxon>
    </lineage>
</organism>
<evidence type="ECO:0000256" key="2">
    <source>
        <dbReference type="ARBA" id="ARBA00022679"/>
    </source>
</evidence>
<feature type="transmembrane region" description="Helical" evidence="6">
    <location>
        <begin position="244"/>
        <end position="264"/>
    </location>
</feature>
<gene>
    <name evidence="7" type="ORF">SEMRO_1705_G292480.1</name>
</gene>
<dbReference type="GO" id="GO:0016020">
    <property type="term" value="C:membrane"/>
    <property type="evidence" value="ECO:0007669"/>
    <property type="project" value="UniProtKB-ARBA"/>
</dbReference>
<comment type="similarity">
    <text evidence="1">Belongs to the ADP-ribosyl cyclase family.</text>
</comment>
<keyword evidence="4" id="KW-0520">NAD</keyword>
<keyword evidence="6" id="KW-1133">Transmembrane helix</keyword>
<keyword evidence="2" id="KW-0808">Transferase</keyword>
<evidence type="ECO:0000313" key="7">
    <source>
        <dbReference type="EMBL" id="CAB9525646.1"/>
    </source>
</evidence>
<keyword evidence="3" id="KW-0378">Hydrolase</keyword>
<evidence type="ECO:0000256" key="4">
    <source>
        <dbReference type="ARBA" id="ARBA00023027"/>
    </source>
</evidence>
<dbReference type="GO" id="GO:0016740">
    <property type="term" value="F:transferase activity"/>
    <property type="evidence" value="ECO:0007669"/>
    <property type="project" value="UniProtKB-KW"/>
</dbReference>
<protein>
    <recommendedName>
        <fullName evidence="9">ADP-ribosyl cyclase/cyclic ADP-ribose hydrolase</fullName>
    </recommendedName>
</protein>
<accession>A0A9N8EU93</accession>
<sequence>MGRCYENPPVQEPNHDTLSCPFVVDTFIGTLEAHLDKDIDAAAFDMYLEMTSFDTERDSAMFVFPHPTTAALASSAWMLPETTPGGSLLQGLVFCGTDQRKECPAEYWKSQGGAQWSFWQGVYSNFAKTAKGQVRMVLLGDNNTLSTIPPLWEEAVIPNILTGNATTSLDIIATNCEAEGVLALLEEIQTGLPDVPCNCTNIAEATNEKEEPLCKVANILEGPSTEKPETSAPDAVECQCPTSVYMVLFWGLIVFGAALAYAYWSVRHYLQGYQAIPETNNSEHPIPVLPKQ</sequence>
<comment type="caution">
    <text evidence="7">The sequence shown here is derived from an EMBL/GenBank/DDBJ whole genome shotgun (WGS) entry which is preliminary data.</text>
</comment>
<evidence type="ECO:0000256" key="6">
    <source>
        <dbReference type="SAM" id="Phobius"/>
    </source>
</evidence>
<dbReference type="InterPro" id="IPR003193">
    <property type="entry name" value="ADP-ribosyl_cyclase"/>
</dbReference>
<evidence type="ECO:0000256" key="3">
    <source>
        <dbReference type="ARBA" id="ARBA00022801"/>
    </source>
</evidence>
<reference evidence="7" key="1">
    <citation type="submission" date="2020-06" db="EMBL/GenBank/DDBJ databases">
        <authorList>
            <consortium name="Plant Systems Biology data submission"/>
        </authorList>
    </citation>
    <scope>NUCLEOTIDE SEQUENCE</scope>
    <source>
        <strain evidence="7">D6</strain>
    </source>
</reference>
<keyword evidence="6" id="KW-0472">Membrane</keyword>
<evidence type="ECO:0008006" key="9">
    <source>
        <dbReference type="Google" id="ProtNLM"/>
    </source>
</evidence>
<keyword evidence="6" id="KW-0812">Transmembrane</keyword>
<dbReference type="EMBL" id="CAICTM010001703">
    <property type="protein sequence ID" value="CAB9525646.1"/>
    <property type="molecule type" value="Genomic_DNA"/>
</dbReference>
<dbReference type="Proteomes" id="UP001153069">
    <property type="component" value="Unassembled WGS sequence"/>
</dbReference>
<name>A0A9N8EU93_9STRA</name>
<keyword evidence="5" id="KW-1015">Disulfide bond</keyword>
<dbReference type="GO" id="GO:0061809">
    <property type="term" value="F:NAD+ nucleosidase activity, cyclic ADP-ribose generating"/>
    <property type="evidence" value="ECO:0007669"/>
    <property type="project" value="InterPro"/>
</dbReference>
<evidence type="ECO:0000313" key="8">
    <source>
        <dbReference type="Proteomes" id="UP001153069"/>
    </source>
</evidence>
<keyword evidence="8" id="KW-1185">Reference proteome</keyword>